<evidence type="ECO:0000313" key="8">
    <source>
        <dbReference type="Proteomes" id="UP000281245"/>
    </source>
</evidence>
<feature type="chain" id="PRO_5044595335" evidence="1">
    <location>
        <begin position="21"/>
        <end position="352"/>
    </location>
</feature>
<gene>
    <name evidence="5" type="ORF">D0866_05712</name>
    <name evidence="4" type="ORF">D0867_04072</name>
    <name evidence="3" type="ORF">D0868_07330</name>
    <name evidence="2" type="ORF">D0869_07739</name>
</gene>
<dbReference type="VEuPathDB" id="FungiDB:BTJ68_11521"/>
<accession>A0A3M6YKX1</accession>
<comment type="caution">
    <text evidence="3">The sequence shown here is derived from an EMBL/GenBank/DDBJ whole genome shotgun (WGS) entry which is preliminary data.</text>
</comment>
<keyword evidence="1" id="KW-0732">Signal</keyword>
<dbReference type="EMBL" id="QWIL01000327">
    <property type="protein sequence ID" value="RMY20328.1"/>
    <property type="molecule type" value="Genomic_DNA"/>
</dbReference>
<evidence type="ECO:0000313" key="7">
    <source>
        <dbReference type="Proteomes" id="UP000276864"/>
    </source>
</evidence>
<evidence type="ECO:0000313" key="2">
    <source>
        <dbReference type="EMBL" id="RMX80182.1"/>
    </source>
</evidence>
<dbReference type="PROSITE" id="PS51257">
    <property type="entry name" value="PROKAR_LIPOPROTEIN"/>
    <property type="match status" value="1"/>
</dbReference>
<dbReference type="Proteomes" id="UP000271337">
    <property type="component" value="Unassembled WGS sequence"/>
</dbReference>
<dbReference type="EMBL" id="QWIJ01000634">
    <property type="protein sequence ID" value="RMX80182.1"/>
    <property type="molecule type" value="Genomic_DNA"/>
</dbReference>
<dbReference type="AlphaFoldDB" id="A0A3M6YKX1"/>
<protein>
    <submittedName>
        <fullName evidence="3">Uncharacterized protein</fullName>
    </submittedName>
</protein>
<sequence>MSLRLCLAVILSALMTACRAAEEDEDQAMGLDLTLTYGTAVLWTINSTSNVAVIEGSPQYKSAMSNLVQYSSPDTDDVSIRRPWFCHYFPSLKRCAPDEDLVAVADMLHALRTACDDFAGTQIPIAGVSVPVKAPGWDATNQTTFFRAAIDFTKLKTPVEKFVFAGEAAAAANGVGHCSFGNNCDYFGPSEPTKAVLTVDYSGAALTTSLMSVDMGEFDALYRESRYDLGAASLSSEDNSQEHWREVKGSIQRALVYTMRALTIYYSHPPQRDALHVVVYGDAVDTTVLKTVLQECLEVFEPGFVAFPEHHKMADPVFAAAIGDTAFLWPWDIDRPYSPQVEMEERMNKGEL</sequence>
<evidence type="ECO:0000313" key="3">
    <source>
        <dbReference type="EMBL" id="RMY03696.1"/>
    </source>
</evidence>
<dbReference type="OrthoDB" id="3643156at2759"/>
<dbReference type="Proteomes" id="UP000282582">
    <property type="component" value="Unassembled WGS sequence"/>
</dbReference>
<feature type="signal peptide" evidence="1">
    <location>
        <begin position="1"/>
        <end position="20"/>
    </location>
</feature>
<evidence type="ECO:0000313" key="6">
    <source>
        <dbReference type="Proteomes" id="UP000271337"/>
    </source>
</evidence>
<evidence type="ECO:0000313" key="4">
    <source>
        <dbReference type="EMBL" id="RMY20328.1"/>
    </source>
</evidence>
<proteinExistence type="predicted"/>
<evidence type="ECO:0000313" key="9">
    <source>
        <dbReference type="Proteomes" id="UP000282582"/>
    </source>
</evidence>
<reference evidence="6 7" key="1">
    <citation type="journal article" date="2018" name="BMC Genomics">
        <title>Genomic evidence for intraspecific hybridization in a clonal and extremely halotolerant yeast.</title>
        <authorList>
            <person name="Gostincar C."/>
            <person name="Stajich J.E."/>
            <person name="Zupancic J."/>
            <person name="Zalar P."/>
            <person name="Gunde-Cimerman N."/>
        </authorList>
    </citation>
    <scope>NUCLEOTIDE SEQUENCE [LARGE SCALE GENOMIC DNA]</scope>
    <source>
        <strain evidence="5 7">EXF-6651</strain>
        <strain evidence="3 9">EXF-6654</strain>
        <strain evidence="2 8">EXF-6656</strain>
        <strain evidence="4 6">EXF-6669</strain>
    </source>
</reference>
<evidence type="ECO:0000313" key="5">
    <source>
        <dbReference type="EMBL" id="RMY33745.1"/>
    </source>
</evidence>
<dbReference type="EMBL" id="QWIM01000515">
    <property type="protein sequence ID" value="RMY33745.1"/>
    <property type="molecule type" value="Genomic_DNA"/>
</dbReference>
<dbReference type="Proteomes" id="UP000281245">
    <property type="component" value="Unassembled WGS sequence"/>
</dbReference>
<name>A0A3M6YKX1_HORWE</name>
<dbReference type="EMBL" id="QWIK01000597">
    <property type="protein sequence ID" value="RMY03696.1"/>
    <property type="molecule type" value="Genomic_DNA"/>
</dbReference>
<dbReference type="Proteomes" id="UP000276864">
    <property type="component" value="Unassembled WGS sequence"/>
</dbReference>
<evidence type="ECO:0000256" key="1">
    <source>
        <dbReference type="SAM" id="SignalP"/>
    </source>
</evidence>
<organism evidence="3 9">
    <name type="scientific">Hortaea werneckii</name>
    <name type="common">Black yeast</name>
    <name type="synonym">Cladosporium werneckii</name>
    <dbReference type="NCBI Taxonomy" id="91943"/>
    <lineage>
        <taxon>Eukaryota</taxon>
        <taxon>Fungi</taxon>
        <taxon>Dikarya</taxon>
        <taxon>Ascomycota</taxon>
        <taxon>Pezizomycotina</taxon>
        <taxon>Dothideomycetes</taxon>
        <taxon>Dothideomycetidae</taxon>
        <taxon>Mycosphaerellales</taxon>
        <taxon>Teratosphaeriaceae</taxon>
        <taxon>Hortaea</taxon>
    </lineage>
</organism>